<evidence type="ECO:0008006" key="3">
    <source>
        <dbReference type="Google" id="ProtNLM"/>
    </source>
</evidence>
<gene>
    <name evidence="1" type="ORF">MFMK1_003349</name>
</gene>
<dbReference type="RefSeq" id="WP_366922872.1">
    <property type="nucleotide sequence ID" value="NZ_CP121694.1"/>
</dbReference>
<organism evidence="1 2">
    <name type="scientific">Metallumcola ferriviriculae</name>
    <dbReference type="NCBI Taxonomy" id="3039180"/>
    <lineage>
        <taxon>Bacteria</taxon>
        <taxon>Bacillati</taxon>
        <taxon>Bacillota</taxon>
        <taxon>Clostridia</taxon>
        <taxon>Neomoorellales</taxon>
        <taxon>Desulfitibacteraceae</taxon>
        <taxon>Metallumcola</taxon>
    </lineage>
</organism>
<evidence type="ECO:0000313" key="1">
    <source>
        <dbReference type="EMBL" id="WRO23489.1"/>
    </source>
</evidence>
<proteinExistence type="predicted"/>
<reference evidence="1 2" key="1">
    <citation type="submission" date="2023-04" db="EMBL/GenBank/DDBJ databases">
        <authorList>
            <person name="Hsu D."/>
        </authorList>
    </citation>
    <scope>NUCLEOTIDE SEQUENCE [LARGE SCALE GENOMIC DNA]</scope>
    <source>
        <strain evidence="1 2">MK1</strain>
    </source>
</reference>
<protein>
    <recommendedName>
        <fullName evidence="3">Nuclear transport factor 2 family protein</fullName>
    </recommendedName>
</protein>
<name>A0ABZ1BJA7_9FIRM</name>
<keyword evidence="2" id="KW-1185">Reference proteome</keyword>
<accession>A0ABZ1BJA7</accession>
<dbReference type="Proteomes" id="UP001329915">
    <property type="component" value="Chromosome"/>
</dbReference>
<dbReference type="EMBL" id="CP121694">
    <property type="protein sequence ID" value="WRO23489.1"/>
    <property type="molecule type" value="Genomic_DNA"/>
</dbReference>
<evidence type="ECO:0000313" key="2">
    <source>
        <dbReference type="Proteomes" id="UP001329915"/>
    </source>
</evidence>
<sequence length="125" mass="14133">MVLFAIKIFDTMATPPSTIVKVAVENMLLGNNSNVEIKTEDEIKIANFKNRLDIYGIDSFDVLVTRNAANAYIIRIESIKYHPNGDIADIFYGYLSIILTINKGEWVITNVKILKPFSKDIKAHK</sequence>